<dbReference type="PANTHER" id="PTHR18919">
    <property type="entry name" value="ACETYL-COA C-ACYLTRANSFERASE"/>
    <property type="match status" value="1"/>
</dbReference>
<dbReference type="SUPFAM" id="SSF53901">
    <property type="entry name" value="Thiolase-like"/>
    <property type="match status" value="2"/>
</dbReference>
<keyword evidence="6" id="KW-1185">Reference proteome</keyword>
<gene>
    <name evidence="5" type="ORF">GCM10007927_40940</name>
</gene>
<comment type="similarity">
    <text evidence="1">Belongs to the thiolase-like superfamily. Thiolase family.</text>
</comment>
<sequence length="216" mass="21838">MAQAANQLAVTLGISKAEQDAWAIASHQAARSAPVDHIVELLGVSNDPFTRELSERHCARAPKVSGSISVANMSVAADGAAFVVVVSSQWAKERCAKGVDLLGGLTIGGNPEMPGLAPVEALNQTLSSLNICRSDLRSVEIMEAFAAQAIACVDGAGIDPVIVNNWGGSLARGHPIGASGAVLAVQLFHRIQVTGGLGMAAIAAAGGLGSAIALSL</sequence>
<accession>A0ABQ5VQ19</accession>
<feature type="domain" description="Thiolase C-terminal" evidence="4">
    <location>
        <begin position="106"/>
        <end position="214"/>
    </location>
</feature>
<evidence type="ECO:0000259" key="4">
    <source>
        <dbReference type="Pfam" id="PF02803"/>
    </source>
</evidence>
<reference evidence="5" key="2">
    <citation type="submission" date="2023-01" db="EMBL/GenBank/DDBJ databases">
        <title>Draft genome sequence of Sulfitobacter pacificus strain NBRC 109915.</title>
        <authorList>
            <person name="Sun Q."/>
            <person name="Mori K."/>
        </authorList>
    </citation>
    <scope>NUCLEOTIDE SEQUENCE</scope>
    <source>
        <strain evidence="5">NBRC 109915</strain>
    </source>
</reference>
<dbReference type="Gene3D" id="3.40.47.10">
    <property type="match status" value="2"/>
</dbReference>
<evidence type="ECO:0000256" key="3">
    <source>
        <dbReference type="ARBA" id="ARBA00023315"/>
    </source>
</evidence>
<dbReference type="RefSeq" id="WP_386259316.1">
    <property type="nucleotide sequence ID" value="NZ_JBHSWF010000003.1"/>
</dbReference>
<dbReference type="PROSITE" id="PS00737">
    <property type="entry name" value="THIOLASE_2"/>
    <property type="match status" value="1"/>
</dbReference>
<protein>
    <recommendedName>
        <fullName evidence="4">Thiolase C-terminal domain-containing protein</fullName>
    </recommendedName>
</protein>
<dbReference type="InterPro" id="IPR020617">
    <property type="entry name" value="Thiolase_C"/>
</dbReference>
<dbReference type="EMBL" id="BSNL01000020">
    <property type="protein sequence ID" value="GLQ29290.1"/>
    <property type="molecule type" value="Genomic_DNA"/>
</dbReference>
<evidence type="ECO:0000313" key="5">
    <source>
        <dbReference type="EMBL" id="GLQ29290.1"/>
    </source>
</evidence>
<keyword evidence="3" id="KW-0012">Acyltransferase</keyword>
<comment type="caution">
    <text evidence="5">The sequence shown here is derived from an EMBL/GenBank/DDBJ whole genome shotgun (WGS) entry which is preliminary data.</text>
</comment>
<organism evidence="5 6">
    <name type="scientific">Sulfitobacter pacificus</name>
    <dbReference type="NCBI Taxonomy" id="1499314"/>
    <lineage>
        <taxon>Bacteria</taxon>
        <taxon>Pseudomonadati</taxon>
        <taxon>Pseudomonadota</taxon>
        <taxon>Alphaproteobacteria</taxon>
        <taxon>Rhodobacterales</taxon>
        <taxon>Roseobacteraceae</taxon>
        <taxon>Sulfitobacter</taxon>
    </lineage>
</organism>
<name>A0ABQ5VQ19_9RHOB</name>
<keyword evidence="2" id="KW-0808">Transferase</keyword>
<reference evidence="5" key="1">
    <citation type="journal article" date="2014" name="Int. J. Syst. Evol. Microbiol.">
        <title>Complete genome of a new Firmicutes species belonging to the dominant human colonic microbiota ('Ruminococcus bicirculans') reveals two chromosomes and a selective capacity to utilize plant glucans.</title>
        <authorList>
            <consortium name="NISC Comparative Sequencing Program"/>
            <person name="Wegmann U."/>
            <person name="Louis P."/>
            <person name="Goesmann A."/>
            <person name="Henrissat B."/>
            <person name="Duncan S.H."/>
            <person name="Flint H.J."/>
        </authorList>
    </citation>
    <scope>NUCLEOTIDE SEQUENCE</scope>
    <source>
        <strain evidence="5">NBRC 109915</strain>
    </source>
</reference>
<evidence type="ECO:0000256" key="1">
    <source>
        <dbReference type="ARBA" id="ARBA00010982"/>
    </source>
</evidence>
<dbReference type="PANTHER" id="PTHR18919:SF107">
    <property type="entry name" value="ACETYL-COA ACETYLTRANSFERASE, CYTOSOLIC"/>
    <property type="match status" value="1"/>
</dbReference>
<dbReference type="Proteomes" id="UP001161388">
    <property type="component" value="Unassembled WGS sequence"/>
</dbReference>
<evidence type="ECO:0000313" key="6">
    <source>
        <dbReference type="Proteomes" id="UP001161388"/>
    </source>
</evidence>
<dbReference type="Pfam" id="PF02803">
    <property type="entry name" value="Thiolase_C"/>
    <property type="match status" value="1"/>
</dbReference>
<dbReference type="InterPro" id="IPR020613">
    <property type="entry name" value="Thiolase_CS"/>
</dbReference>
<evidence type="ECO:0000256" key="2">
    <source>
        <dbReference type="ARBA" id="ARBA00022679"/>
    </source>
</evidence>
<proteinExistence type="inferred from homology"/>
<dbReference type="InterPro" id="IPR016039">
    <property type="entry name" value="Thiolase-like"/>
</dbReference>